<dbReference type="InterPro" id="IPR006702">
    <property type="entry name" value="CASP_dom"/>
</dbReference>
<dbReference type="PANTHER" id="PTHR32021:SF51">
    <property type="entry name" value="CASP-LIKE PROTEIN 5B3"/>
    <property type="match status" value="1"/>
</dbReference>
<organism evidence="12 13">
    <name type="scientific">Eleusine coracana subsp. coracana</name>
    <dbReference type="NCBI Taxonomy" id="191504"/>
    <lineage>
        <taxon>Eukaryota</taxon>
        <taxon>Viridiplantae</taxon>
        <taxon>Streptophyta</taxon>
        <taxon>Embryophyta</taxon>
        <taxon>Tracheophyta</taxon>
        <taxon>Spermatophyta</taxon>
        <taxon>Magnoliopsida</taxon>
        <taxon>Liliopsida</taxon>
        <taxon>Poales</taxon>
        <taxon>Poaceae</taxon>
        <taxon>PACMAD clade</taxon>
        <taxon>Chloridoideae</taxon>
        <taxon>Cynodonteae</taxon>
        <taxon>Eleusininae</taxon>
        <taxon>Eleusine</taxon>
    </lineage>
</organism>
<dbReference type="Pfam" id="PF04535">
    <property type="entry name" value="CASP_dom"/>
    <property type="match status" value="1"/>
</dbReference>
<proteinExistence type="inferred from homology"/>
<protein>
    <recommendedName>
        <fullName evidence="8">CASP-like protein</fullName>
    </recommendedName>
</protein>
<evidence type="ECO:0000256" key="9">
    <source>
        <dbReference type="SAM" id="SignalP"/>
    </source>
</evidence>
<sequence>MGVQLVWSFLLICLDILLLATNTDYHETWAVCMILIGDWCVSILSWTAATASAGVIVLFRRDTKFCKAFPLLACDQYEKSVFLAFMAWSFMAASALSLVWFRASL</sequence>
<evidence type="ECO:0000256" key="5">
    <source>
        <dbReference type="ARBA" id="ARBA00022692"/>
    </source>
</evidence>
<evidence type="ECO:0000256" key="8">
    <source>
        <dbReference type="RuleBase" id="RU361233"/>
    </source>
</evidence>
<dbReference type="GO" id="GO:0005886">
    <property type="term" value="C:plasma membrane"/>
    <property type="evidence" value="ECO:0007669"/>
    <property type="project" value="UniProtKB-SubCell"/>
</dbReference>
<evidence type="ECO:0000256" key="2">
    <source>
        <dbReference type="ARBA" id="ARBA00007651"/>
    </source>
</evidence>
<comment type="subcellular location">
    <subcellularLocation>
        <location evidence="1 8">Cell membrane</location>
        <topology evidence="1 8">Multi-pass membrane protein</topology>
    </subcellularLocation>
</comment>
<evidence type="ECO:0000256" key="6">
    <source>
        <dbReference type="ARBA" id="ARBA00022989"/>
    </source>
</evidence>
<accession>A0AAV5CR51</accession>
<dbReference type="PANTHER" id="PTHR32021">
    <property type="entry name" value="CASP-LIKE PROTEIN 5B3"/>
    <property type="match status" value="1"/>
</dbReference>
<comment type="caution">
    <text evidence="12">The sequence shown here is derived from an EMBL/GenBank/DDBJ whole genome shotgun (WGS) entry which is preliminary data.</text>
</comment>
<evidence type="ECO:0000256" key="3">
    <source>
        <dbReference type="ARBA" id="ARBA00011489"/>
    </source>
</evidence>
<dbReference type="EMBL" id="BQKI01000008">
    <property type="protein sequence ID" value="GJN00518.1"/>
    <property type="molecule type" value="Genomic_DNA"/>
</dbReference>
<dbReference type="InterPro" id="IPR045009">
    <property type="entry name" value="CASPL-5"/>
</dbReference>
<evidence type="ECO:0000256" key="4">
    <source>
        <dbReference type="ARBA" id="ARBA00022475"/>
    </source>
</evidence>
<feature type="signal peptide" evidence="9">
    <location>
        <begin position="1"/>
        <end position="20"/>
    </location>
</feature>
<feature type="domain" description="Casparian strip membrane protein" evidence="10">
    <location>
        <begin position="1"/>
        <end position="89"/>
    </location>
</feature>
<keyword evidence="4 8" id="KW-1003">Cell membrane</keyword>
<dbReference type="AlphaFoldDB" id="A0AAV5CR51"/>
<comment type="similarity">
    <text evidence="2 8">Belongs to the Casparian strip membrane proteins (CASP) family.</text>
</comment>
<comment type="subunit">
    <text evidence="3 8">Homodimer and heterodimers.</text>
</comment>
<reference evidence="12" key="1">
    <citation type="journal article" date="2018" name="DNA Res.">
        <title>Multiple hybrid de novo genome assembly of finger millet, an orphan allotetraploid crop.</title>
        <authorList>
            <person name="Hatakeyama M."/>
            <person name="Aluri S."/>
            <person name="Balachadran M.T."/>
            <person name="Sivarajan S.R."/>
            <person name="Patrignani A."/>
            <person name="Gruter S."/>
            <person name="Poveda L."/>
            <person name="Shimizu-Inatsugi R."/>
            <person name="Baeten J."/>
            <person name="Francoijs K.J."/>
            <person name="Nataraja K.N."/>
            <person name="Reddy Y.A.N."/>
            <person name="Phadnis S."/>
            <person name="Ravikumar R.L."/>
            <person name="Schlapbach R."/>
            <person name="Sreeman S.M."/>
            <person name="Shimizu K.K."/>
        </authorList>
    </citation>
    <scope>NUCLEOTIDE SEQUENCE</scope>
</reference>
<evidence type="ECO:0000256" key="1">
    <source>
        <dbReference type="ARBA" id="ARBA00004651"/>
    </source>
</evidence>
<keyword evidence="5 8" id="KW-0812">Transmembrane</keyword>
<keyword evidence="13" id="KW-1185">Reference proteome</keyword>
<evidence type="ECO:0000313" key="11">
    <source>
        <dbReference type="EMBL" id="GJN00286.1"/>
    </source>
</evidence>
<evidence type="ECO:0000313" key="13">
    <source>
        <dbReference type="Proteomes" id="UP001054889"/>
    </source>
</evidence>
<feature type="transmembrane region" description="Helical" evidence="8">
    <location>
        <begin position="80"/>
        <end position="101"/>
    </location>
</feature>
<dbReference type="EMBL" id="BQKI01000008">
    <property type="protein sequence ID" value="GJN00286.1"/>
    <property type="molecule type" value="Genomic_DNA"/>
</dbReference>
<name>A0AAV5CR51_ELECO</name>
<keyword evidence="9" id="KW-0732">Signal</keyword>
<comment type="caution">
    <text evidence="8">Lacks conserved residue(s) required for the propagation of feature annotation.</text>
</comment>
<reference evidence="12" key="2">
    <citation type="submission" date="2021-12" db="EMBL/GenBank/DDBJ databases">
        <title>Resequencing data analysis of finger millet.</title>
        <authorList>
            <person name="Hatakeyama M."/>
            <person name="Aluri S."/>
            <person name="Balachadran M.T."/>
            <person name="Sivarajan S.R."/>
            <person name="Poveda L."/>
            <person name="Shimizu-Inatsugi R."/>
            <person name="Schlapbach R."/>
            <person name="Sreeman S.M."/>
            <person name="Shimizu K.K."/>
        </authorList>
    </citation>
    <scope>NUCLEOTIDE SEQUENCE</scope>
</reference>
<evidence type="ECO:0000259" key="10">
    <source>
        <dbReference type="Pfam" id="PF04535"/>
    </source>
</evidence>
<keyword evidence="6 8" id="KW-1133">Transmembrane helix</keyword>
<feature type="transmembrane region" description="Helical" evidence="8">
    <location>
        <begin position="36"/>
        <end position="59"/>
    </location>
</feature>
<keyword evidence="7 8" id="KW-0472">Membrane</keyword>
<evidence type="ECO:0000313" key="12">
    <source>
        <dbReference type="EMBL" id="GJN00518.1"/>
    </source>
</evidence>
<gene>
    <name evidence="12" type="primary">ga17707</name>
    <name evidence="11" type="synonym">ga17460</name>
    <name evidence="11" type="ORF">PR202_ga17460</name>
    <name evidence="12" type="ORF">PR202_ga17707</name>
</gene>
<feature type="chain" id="PRO_5044714588" description="CASP-like protein" evidence="9">
    <location>
        <begin position="21"/>
        <end position="105"/>
    </location>
</feature>
<evidence type="ECO:0000256" key="7">
    <source>
        <dbReference type="ARBA" id="ARBA00023136"/>
    </source>
</evidence>
<dbReference type="Proteomes" id="UP001054889">
    <property type="component" value="Unassembled WGS sequence"/>
</dbReference>